<dbReference type="Proteomes" id="UP000324832">
    <property type="component" value="Unassembled WGS sequence"/>
</dbReference>
<name>A0A5E4QAP9_9NEOP</name>
<keyword evidence="2" id="KW-1185">Reference proteome</keyword>
<reference evidence="1 2" key="1">
    <citation type="submission" date="2017-07" db="EMBL/GenBank/DDBJ databases">
        <authorList>
            <person name="Talla V."/>
            <person name="Backstrom N."/>
        </authorList>
    </citation>
    <scope>NUCLEOTIDE SEQUENCE [LARGE SCALE GENOMIC DNA]</scope>
</reference>
<organism evidence="1 2">
    <name type="scientific">Leptidea sinapis</name>
    <dbReference type="NCBI Taxonomy" id="189913"/>
    <lineage>
        <taxon>Eukaryota</taxon>
        <taxon>Metazoa</taxon>
        <taxon>Ecdysozoa</taxon>
        <taxon>Arthropoda</taxon>
        <taxon>Hexapoda</taxon>
        <taxon>Insecta</taxon>
        <taxon>Pterygota</taxon>
        <taxon>Neoptera</taxon>
        <taxon>Endopterygota</taxon>
        <taxon>Lepidoptera</taxon>
        <taxon>Glossata</taxon>
        <taxon>Ditrysia</taxon>
        <taxon>Papilionoidea</taxon>
        <taxon>Pieridae</taxon>
        <taxon>Dismorphiinae</taxon>
        <taxon>Leptidea</taxon>
    </lineage>
</organism>
<accession>A0A5E4QAP9</accession>
<sequence>MAGQLIIINEFLTFVQNKLDKLDEQNITQICATNFTDTEIEDGKSILYKSCGDKVRHVQRKGDDKKKRNIKDVIRLLKEVDPGAQPNFVAKDLNRCVGGHAGGHVEERLECERGEVGRGGAAAPAAPQPAREAHVALQLHLPRERRQECLVGRAAAPVRQDLVAALLALAHVDHRHLVGLAAPDSTHYIT</sequence>
<gene>
    <name evidence="1" type="ORF">LSINAPIS_LOCUS6695</name>
</gene>
<protein>
    <submittedName>
        <fullName evidence="1">Uncharacterized protein</fullName>
    </submittedName>
</protein>
<evidence type="ECO:0000313" key="1">
    <source>
        <dbReference type="EMBL" id="VVC94838.1"/>
    </source>
</evidence>
<evidence type="ECO:0000313" key="2">
    <source>
        <dbReference type="Proteomes" id="UP000324832"/>
    </source>
</evidence>
<dbReference type="EMBL" id="FZQP02002126">
    <property type="protein sequence ID" value="VVC94838.1"/>
    <property type="molecule type" value="Genomic_DNA"/>
</dbReference>
<dbReference type="AlphaFoldDB" id="A0A5E4QAP9"/>
<proteinExistence type="predicted"/>